<accession>A0A8S0ZI61</accession>
<dbReference type="GO" id="GO:0042790">
    <property type="term" value="P:nucleolar large rRNA transcription by RNA polymerase I"/>
    <property type="evidence" value="ECO:0007669"/>
    <property type="project" value="TreeGrafter"/>
</dbReference>
<proteinExistence type="inferred from homology"/>
<dbReference type="AlphaFoldDB" id="A0A8S0ZI61"/>
<keyword evidence="9" id="KW-0539">Nucleus</keyword>
<evidence type="ECO:0000259" key="11">
    <source>
        <dbReference type="Pfam" id="PF20645"/>
    </source>
</evidence>
<evidence type="ECO:0000256" key="10">
    <source>
        <dbReference type="SAM" id="MobiDB-lite"/>
    </source>
</evidence>
<comment type="subcellular location">
    <subcellularLocation>
        <location evidence="1">Nucleus</location>
        <location evidence="1">Nucleolus</location>
    </subcellularLocation>
</comment>
<name>A0A8S0ZI61_ARCPL</name>
<dbReference type="GO" id="GO:0001164">
    <property type="term" value="F:RNA polymerase I core promoter sequence-specific DNA binding"/>
    <property type="evidence" value="ECO:0007669"/>
    <property type="project" value="InterPro"/>
</dbReference>
<comment type="caution">
    <text evidence="12">The sequence shown here is derived from an EMBL/GenBank/DDBJ whole genome shotgun (WGS) entry which is preliminary data.</text>
</comment>
<dbReference type="InterPro" id="IPR048538">
    <property type="entry name" value="Rrn7_cyclin_C"/>
</dbReference>
<dbReference type="GO" id="GO:0005668">
    <property type="term" value="C:RNA polymerase transcription factor SL1 complex"/>
    <property type="evidence" value="ECO:0007669"/>
    <property type="project" value="TreeGrafter"/>
</dbReference>
<dbReference type="GO" id="GO:0008270">
    <property type="term" value="F:zinc ion binding"/>
    <property type="evidence" value="ECO:0007669"/>
    <property type="project" value="UniProtKB-KW"/>
</dbReference>
<protein>
    <recommendedName>
        <fullName evidence="11">Rrn7/TAF1B C-terminal cyclin domain-containing protein</fullName>
    </recommendedName>
</protein>
<organism evidence="12 13">
    <name type="scientific">Arctia plantaginis</name>
    <name type="common">Wood tiger moth</name>
    <name type="synonym">Phalaena plantaginis</name>
    <dbReference type="NCBI Taxonomy" id="874455"/>
    <lineage>
        <taxon>Eukaryota</taxon>
        <taxon>Metazoa</taxon>
        <taxon>Ecdysozoa</taxon>
        <taxon>Arthropoda</taxon>
        <taxon>Hexapoda</taxon>
        <taxon>Insecta</taxon>
        <taxon>Pterygota</taxon>
        <taxon>Neoptera</taxon>
        <taxon>Endopterygota</taxon>
        <taxon>Lepidoptera</taxon>
        <taxon>Glossata</taxon>
        <taxon>Ditrysia</taxon>
        <taxon>Noctuoidea</taxon>
        <taxon>Erebidae</taxon>
        <taxon>Arctiinae</taxon>
        <taxon>Arctia</taxon>
    </lineage>
</organism>
<evidence type="ECO:0000256" key="8">
    <source>
        <dbReference type="ARBA" id="ARBA00023163"/>
    </source>
</evidence>
<evidence type="ECO:0000256" key="9">
    <source>
        <dbReference type="ARBA" id="ARBA00023242"/>
    </source>
</evidence>
<evidence type="ECO:0000313" key="12">
    <source>
        <dbReference type="EMBL" id="CAB3232496.1"/>
    </source>
</evidence>
<evidence type="ECO:0000256" key="3">
    <source>
        <dbReference type="ARBA" id="ARBA00022723"/>
    </source>
</evidence>
<keyword evidence="5" id="KW-0862">Zinc</keyword>
<dbReference type="OrthoDB" id="442860at2759"/>
<dbReference type="PANTHER" id="PTHR31576:SF2">
    <property type="entry name" value="TATA BOX-BINDING PROTEIN-ASSOCIATED FACTOR RNA POLYMERASE I SUBUNIT B"/>
    <property type="match status" value="1"/>
</dbReference>
<evidence type="ECO:0000256" key="4">
    <source>
        <dbReference type="ARBA" id="ARBA00022771"/>
    </source>
</evidence>
<evidence type="ECO:0000256" key="6">
    <source>
        <dbReference type="ARBA" id="ARBA00023015"/>
    </source>
</evidence>
<dbReference type="Pfam" id="PF20645">
    <property type="entry name" value="Rrn7_cyclin_C"/>
    <property type="match status" value="1"/>
</dbReference>
<keyword evidence="3" id="KW-0479">Metal-binding</keyword>
<sequence length="1061" mass="123521">MEVEPDPCNVCGGTDSKLIDGFYYCIECGTQNTNVRETILEEKALGDGTFAQSSRRKIVHLKKDGIEMSGEWYKWHAFNFIILGLADELVSLGAKPTFKLKLLWIWTRYMKKYQNKSELMMNKTTCDDRNKTGLPSFMAEEDSIPEAEELEKDTTVKGNKCDITSGSRRDIKFLSKGLIIAMLYLALNLDESEIQLCDLYRFVKEKELDISNPNRFVPQEINVKKIPEWLNFVRSKLCTQHQLRALAMSLLRKLNLGTPKVPDLKKLVDNFLTELCLPNDLKPLIYSLMHFRKCSFLDIDNSAKQCLIRTPDYEGTVMSYVLVAIKICFGLDNNYEMKLSNVVEKINEEKDLQKSYRIGKYSEPSDRLFSFKEWCSYINFRKIILSKYNSRIAESNGLDIDDYVYLEQMESRPKNNEELPDKISMEIISRLPQDHCVGVIPKELFIPTLTPMSDYTEVIIDHCQDPEIKLKLAEDFKQYSIKYVCEHLELVDTNNENIVTGVSDDSVKIDNKIVLGTIVRKKAKTNMIYVKNCENRNWLKTNRPTIEHVTYVEPENKVNDKESDHGYDSENTSRENELDSVLDKSQTELSIVDEIAKSDESEKVNQQEIITEENLEVNIFDDDFEDVIYKEECERNDLLQREGDEQQEDIQNNQYPDEDFDRRSDISDEPLIPAFNPDTFDREKTIKELILFACGKYKIPVPSEYKVKEPRKRKEKILDSETTAVKRSRKSLCESKAAIKELLSNYYNHLQSDFVTRVQQEMSLCIRKTELENGHLEANDSVSEANLDISVVERHSTTENQLENPVTQSELNSTIGAIDEPDFNATDKTDTNDKTQVIDENVEKQLFEDDEDMNLNDLIPKGDPEFDEKKYEVDQLYIEIKEENEEEVKDIMLDVKADPELDEILVKKIEECESGTTFAELNPEPKKKCINKEESDSEDDIPLSVFKQEAMLIEKMFLEEDNYEYLIKKENIPEFKYWVRRYDPDYMLRCTDHHTKFDEELKENTSTSFYFVIQECASVINCTNFYLYKNMQLLEEYLISKAKNLTAKFHDEDNDSFVIPE</sequence>
<keyword evidence="6" id="KW-0805">Transcription regulation</keyword>
<feature type="compositionally biased region" description="Basic and acidic residues" evidence="10">
    <location>
        <begin position="554"/>
        <end position="582"/>
    </location>
</feature>
<feature type="region of interest" description="Disordered" evidence="10">
    <location>
        <begin position="639"/>
        <end position="674"/>
    </location>
</feature>
<dbReference type="EMBL" id="CADEBD010000290">
    <property type="protein sequence ID" value="CAB3232496.1"/>
    <property type="molecule type" value="Genomic_DNA"/>
</dbReference>
<keyword evidence="7" id="KW-0238">DNA-binding</keyword>
<evidence type="ECO:0000256" key="2">
    <source>
        <dbReference type="ARBA" id="ARBA00006899"/>
    </source>
</evidence>
<keyword evidence="8" id="KW-0804">Transcription</keyword>
<dbReference type="PANTHER" id="PTHR31576">
    <property type="entry name" value="TATA BOX-BINDING PROTEIN-ASSOCIATED FACTOR RNA POLYMERASE I SUBUNIT B"/>
    <property type="match status" value="1"/>
</dbReference>
<evidence type="ECO:0000313" key="13">
    <source>
        <dbReference type="Proteomes" id="UP000494256"/>
    </source>
</evidence>
<evidence type="ECO:0000256" key="5">
    <source>
        <dbReference type="ARBA" id="ARBA00022833"/>
    </source>
</evidence>
<evidence type="ECO:0000256" key="1">
    <source>
        <dbReference type="ARBA" id="ARBA00004604"/>
    </source>
</evidence>
<keyword evidence="4" id="KW-0863">Zinc-finger</keyword>
<comment type="similarity">
    <text evidence="2">Belongs to the RRN7/TAF1B family.</text>
</comment>
<reference evidence="12 13" key="1">
    <citation type="submission" date="2020-04" db="EMBL/GenBank/DDBJ databases">
        <authorList>
            <person name="Wallbank WR R."/>
            <person name="Pardo Diaz C."/>
            <person name="Kozak K."/>
            <person name="Martin S."/>
            <person name="Jiggins C."/>
            <person name="Moest M."/>
            <person name="Warren A I."/>
            <person name="Byers J.R.P. K."/>
            <person name="Montejo-Kovacevich G."/>
            <person name="Yen C E."/>
        </authorList>
    </citation>
    <scope>NUCLEOTIDE SEQUENCE [LARGE SCALE GENOMIC DNA]</scope>
</reference>
<dbReference type="GO" id="GO:0070860">
    <property type="term" value="C:RNA polymerase I core factor complex"/>
    <property type="evidence" value="ECO:0007669"/>
    <property type="project" value="InterPro"/>
</dbReference>
<feature type="domain" description="Rrn7/TAF1B C-terminal cyclin" evidence="11">
    <location>
        <begin position="243"/>
        <end position="407"/>
    </location>
</feature>
<evidence type="ECO:0000256" key="7">
    <source>
        <dbReference type="ARBA" id="ARBA00023125"/>
    </source>
</evidence>
<gene>
    <name evidence="12" type="ORF">APLA_LOCUS5696</name>
</gene>
<dbReference type="Proteomes" id="UP000494256">
    <property type="component" value="Unassembled WGS sequence"/>
</dbReference>
<feature type="region of interest" description="Disordered" evidence="10">
    <location>
        <begin position="553"/>
        <end position="582"/>
    </location>
</feature>
<dbReference type="InterPro" id="IPR033599">
    <property type="entry name" value="TAF1B/Rrn7"/>
</dbReference>